<dbReference type="SUPFAM" id="SSF55729">
    <property type="entry name" value="Acyl-CoA N-acyltransferases (Nat)"/>
    <property type="match status" value="1"/>
</dbReference>
<dbReference type="GO" id="GO:0016746">
    <property type="term" value="F:acyltransferase activity"/>
    <property type="evidence" value="ECO:0007669"/>
    <property type="project" value="UniProtKB-KW"/>
</dbReference>
<accession>A0A7M1LJA8</accession>
<dbReference type="OrthoDB" id="1113830at2"/>
<dbReference type="InterPro" id="IPR052351">
    <property type="entry name" value="Ornithine_N-alpha-AT"/>
</dbReference>
<keyword evidence="5 7" id="KW-0012">Acyltransferase</keyword>
<dbReference type="Pfam" id="PF19576">
    <property type="entry name" value="Acyltransf_2"/>
    <property type="match status" value="1"/>
</dbReference>
<dbReference type="RefSeq" id="WP_025801969.1">
    <property type="nucleotide sequence ID" value="NZ_CP053842.1"/>
</dbReference>
<evidence type="ECO:0000256" key="2">
    <source>
        <dbReference type="ARBA" id="ARBA00022516"/>
    </source>
</evidence>
<evidence type="ECO:0000256" key="3">
    <source>
        <dbReference type="ARBA" id="ARBA00022679"/>
    </source>
</evidence>
<evidence type="ECO:0000256" key="1">
    <source>
        <dbReference type="ARBA" id="ARBA00005189"/>
    </source>
</evidence>
<gene>
    <name evidence="7" type="ORF">IMC76_04230</name>
</gene>
<evidence type="ECO:0000313" key="8">
    <source>
        <dbReference type="Proteomes" id="UP000594749"/>
    </source>
</evidence>
<dbReference type="PANTHER" id="PTHR37323:SF1">
    <property type="entry name" value="L-ORNITHINE N(ALPHA)-ACYLTRANSFERASE"/>
    <property type="match status" value="1"/>
</dbReference>
<evidence type="ECO:0000256" key="5">
    <source>
        <dbReference type="ARBA" id="ARBA00023315"/>
    </source>
</evidence>
<dbReference type="SUPFAM" id="SSF69593">
    <property type="entry name" value="Glycerol-3-phosphate (1)-acyltransferase"/>
    <property type="match status" value="1"/>
</dbReference>
<dbReference type="InterPro" id="IPR045746">
    <property type="entry name" value="ACT14924-like_Acyltransf_dom"/>
</dbReference>
<dbReference type="SMART" id="SM00563">
    <property type="entry name" value="PlsC"/>
    <property type="match status" value="1"/>
</dbReference>
<evidence type="ECO:0000313" key="7">
    <source>
        <dbReference type="EMBL" id="QOQ88004.1"/>
    </source>
</evidence>
<keyword evidence="2" id="KW-0444">Lipid biosynthesis</keyword>
<keyword evidence="4" id="KW-0443">Lipid metabolism</keyword>
<dbReference type="Proteomes" id="UP000594749">
    <property type="component" value="Chromosome"/>
</dbReference>
<dbReference type="CDD" id="cd07986">
    <property type="entry name" value="LPLAT_ACT14924-like"/>
    <property type="match status" value="1"/>
</dbReference>
<name>A0A7M1LJA8_9BACT</name>
<dbReference type="InterPro" id="IPR016181">
    <property type="entry name" value="Acyl_CoA_acyltransferase"/>
</dbReference>
<dbReference type="GO" id="GO:0006629">
    <property type="term" value="P:lipid metabolic process"/>
    <property type="evidence" value="ECO:0007669"/>
    <property type="project" value="UniProtKB-KW"/>
</dbReference>
<comment type="pathway">
    <text evidence="1">Lipid metabolism.</text>
</comment>
<dbReference type="InterPro" id="IPR002123">
    <property type="entry name" value="Plipid/glycerol_acylTrfase"/>
</dbReference>
<dbReference type="EMBL" id="CP063078">
    <property type="protein sequence ID" value="QOQ88004.1"/>
    <property type="molecule type" value="Genomic_DNA"/>
</dbReference>
<dbReference type="PANTHER" id="PTHR37323">
    <property type="entry name" value="GCN5-RELATED N-ACETYLTRANSFERASE"/>
    <property type="match status" value="1"/>
</dbReference>
<evidence type="ECO:0000256" key="4">
    <source>
        <dbReference type="ARBA" id="ARBA00023098"/>
    </source>
</evidence>
<sequence length="577" mass="66023">MINFNQELKDRYPGIFEKYPKFISNSFVWLLRKLFHEDEINNFLKENSHLKNVEFIDAVLNYLGFSYNIDNISVENIPTSGRVIFIANHPLGGLDALSLMSFIGKIRPDVKILANEILLALDPISDMLIPIDNIGGKNSKDAIKQIDDTLKNEGAIIVFPAGEVSRVGPFGIKDTKWKGGFLKFAKKREVPIVPIFVNAKNSTLFYAVSAIHKPLAGLLLGNELFNKKGKSLTIKVGEMIPFKNIIMPEIRRNSDTLKLLQKHLYSVGKDKKRVFKTQKCLLKPQNKDIVSKEIEEGELLGETKDGKKIYLCKTPTKTPLLLEIGRLREFTFRKVGEGTGGAYDVDEFDFYYKHLVLFDATQKEIVGAYRLGITNEIKPNLDSKKLYTQTLFEFKDDATYLFQDSVELGRSFVQPKFWGTRALDYLWYGIGAYIRNFPQTRYLFGPVSISANYHKTARDMMIYFYKKHFGLSGDIVLSKNRYIIPKQEYSELEELFSGKNYEEDFKILKESLAIYGLGVPTLYKQYSELCDEGGAKFLDFGVDVEFENCTDGFIVVDIDKVKDIKKKRYIDDSLKAE</sequence>
<reference evidence="7 8" key="1">
    <citation type="submission" date="2020-10" db="EMBL/GenBank/DDBJ databases">
        <title>Campylobacter and Helicobacter PacBio genomes.</title>
        <authorList>
            <person name="Lane C."/>
        </authorList>
    </citation>
    <scope>NUCLEOTIDE SEQUENCE [LARGE SCALE GENOMIC DNA]</scope>
    <source>
        <strain evidence="7 8">2016D-0077</strain>
    </source>
</reference>
<dbReference type="Pfam" id="PF13444">
    <property type="entry name" value="Acetyltransf_5"/>
    <property type="match status" value="1"/>
</dbReference>
<keyword evidence="3 7" id="KW-0808">Transferase</keyword>
<proteinExistence type="predicted"/>
<keyword evidence="8" id="KW-1185">Reference proteome</keyword>
<organism evidence="7 8">
    <name type="scientific">Campylobacter corcagiensis</name>
    <dbReference type="NCBI Taxonomy" id="1448857"/>
    <lineage>
        <taxon>Bacteria</taxon>
        <taxon>Pseudomonadati</taxon>
        <taxon>Campylobacterota</taxon>
        <taxon>Epsilonproteobacteria</taxon>
        <taxon>Campylobacterales</taxon>
        <taxon>Campylobacteraceae</taxon>
        <taxon>Campylobacter</taxon>
    </lineage>
</organism>
<evidence type="ECO:0000259" key="6">
    <source>
        <dbReference type="SMART" id="SM00563"/>
    </source>
</evidence>
<dbReference type="AlphaFoldDB" id="A0A7M1LJA8"/>
<protein>
    <submittedName>
        <fullName evidence="7">Lysophospholipid acyltransferase family protein</fullName>
    </submittedName>
</protein>
<feature type="domain" description="Phospholipid/glycerol acyltransferase" evidence="6">
    <location>
        <begin position="83"/>
        <end position="200"/>
    </location>
</feature>